<evidence type="ECO:0000313" key="1">
    <source>
        <dbReference type="EMBL" id="KAK7019367.1"/>
    </source>
</evidence>
<protein>
    <recommendedName>
        <fullName evidence="3">WD40 repeat-like protein</fullName>
    </recommendedName>
</protein>
<dbReference type="AlphaFoldDB" id="A0AAW0B2T4"/>
<name>A0AAW0B2T4_9AGAR</name>
<dbReference type="EMBL" id="JAYKXP010000211">
    <property type="protein sequence ID" value="KAK7019367.1"/>
    <property type="molecule type" value="Genomic_DNA"/>
</dbReference>
<dbReference type="Proteomes" id="UP001383192">
    <property type="component" value="Unassembled WGS sequence"/>
</dbReference>
<reference evidence="1 2" key="1">
    <citation type="submission" date="2024-01" db="EMBL/GenBank/DDBJ databases">
        <title>A draft genome for a cacao thread blight-causing isolate of Paramarasmius palmivorus.</title>
        <authorList>
            <person name="Baruah I.K."/>
            <person name="Bukari Y."/>
            <person name="Amoako-Attah I."/>
            <person name="Meinhardt L.W."/>
            <person name="Bailey B.A."/>
            <person name="Cohen S.P."/>
        </authorList>
    </citation>
    <scope>NUCLEOTIDE SEQUENCE [LARGE SCALE GENOMIC DNA]</scope>
    <source>
        <strain evidence="1 2">GH-12</strain>
    </source>
</reference>
<organism evidence="1 2">
    <name type="scientific">Paramarasmius palmivorus</name>
    <dbReference type="NCBI Taxonomy" id="297713"/>
    <lineage>
        <taxon>Eukaryota</taxon>
        <taxon>Fungi</taxon>
        <taxon>Dikarya</taxon>
        <taxon>Basidiomycota</taxon>
        <taxon>Agaricomycotina</taxon>
        <taxon>Agaricomycetes</taxon>
        <taxon>Agaricomycetidae</taxon>
        <taxon>Agaricales</taxon>
        <taxon>Marasmiineae</taxon>
        <taxon>Marasmiaceae</taxon>
        <taxon>Paramarasmius</taxon>
    </lineage>
</organism>
<dbReference type="Gene3D" id="2.130.10.10">
    <property type="entry name" value="YVTN repeat-like/Quinoprotein amine dehydrogenase"/>
    <property type="match status" value="1"/>
</dbReference>
<comment type="caution">
    <text evidence="1">The sequence shown here is derived from an EMBL/GenBank/DDBJ whole genome shotgun (WGS) entry which is preliminary data.</text>
</comment>
<dbReference type="InterPro" id="IPR036322">
    <property type="entry name" value="WD40_repeat_dom_sf"/>
</dbReference>
<dbReference type="SMART" id="SM00320">
    <property type="entry name" value="WD40"/>
    <property type="match status" value="3"/>
</dbReference>
<gene>
    <name evidence="1" type="ORF">VNI00_018111</name>
</gene>
<evidence type="ECO:0008006" key="3">
    <source>
        <dbReference type="Google" id="ProtNLM"/>
    </source>
</evidence>
<keyword evidence="2" id="KW-1185">Reference proteome</keyword>
<proteinExistence type="predicted"/>
<evidence type="ECO:0000313" key="2">
    <source>
        <dbReference type="Proteomes" id="UP001383192"/>
    </source>
</evidence>
<dbReference type="InterPro" id="IPR001680">
    <property type="entry name" value="WD40_rpt"/>
</dbReference>
<sequence>MFSREYKAVKTLSGVQNAVLSLSFSTGGLFLAAAGLDGLTVWDLRTLTQTLIPEKYNSPKDPNWKVSVLSWIFFEKGSRHVLLLGGMKGDLTAWHWNDTRRVFEHFARASPNAATEQIMSIDVYHSQITSKRAATVAISCVDGSVAVWKLSSVGDFTLAFSTVPDPNIMPKVVKFDKDRNLHVFAYTAGTLLCLDRTGKVKSSRNTGLDRIGAVAFDRYKDSVIVNNGKDFRVLSITNLTHQQTLPASAPTVVLYPKQVTFIEDGNKVVGGTDSGHAAIYDLSSGKIVQRLEYPKGGLVQVVASITGDKQSFIALAGSTVEQPADVLLFKRKHAPALLPSISAPISRPTLHIMLAVLITMLSCHVYYIWTPHLLHSVSSFRDLASFARYMQFGQNVTFPPATSPPAAGSSETVTGNAQVASHSTVMSSLHQKVPTPLQDCFRENPDSQLCSRDEIHLNA</sequence>
<dbReference type="InterPro" id="IPR015943">
    <property type="entry name" value="WD40/YVTN_repeat-like_dom_sf"/>
</dbReference>
<accession>A0AAW0B2T4</accession>
<dbReference type="SUPFAM" id="SSF50978">
    <property type="entry name" value="WD40 repeat-like"/>
    <property type="match status" value="1"/>
</dbReference>